<accession>A0ABV9T3S3</accession>
<keyword evidence="2" id="KW-1185">Reference proteome</keyword>
<evidence type="ECO:0000313" key="1">
    <source>
        <dbReference type="EMBL" id="MFC4873098.1"/>
    </source>
</evidence>
<comment type="caution">
    <text evidence="1">The sequence shown here is derived from an EMBL/GenBank/DDBJ whole genome shotgun (WGS) entry which is preliminary data.</text>
</comment>
<dbReference type="Proteomes" id="UP001595818">
    <property type="component" value="Unassembled WGS sequence"/>
</dbReference>
<dbReference type="SUPFAM" id="SSF52540">
    <property type="entry name" value="P-loop containing nucleoside triphosphate hydrolases"/>
    <property type="match status" value="1"/>
</dbReference>
<dbReference type="RefSeq" id="WP_377065677.1">
    <property type="nucleotide sequence ID" value="NZ_JBHSJJ010000008.1"/>
</dbReference>
<sequence>MLFSSIPGLQETKEKLVHAIQKDHLAHALLFHGREGSANLALALALATYINCEQKGENDACGSCSSCQKMEKLVHPDVNFSFPIPSSLVKEDDTENKKQIDTLALWRSFALGKTYGNLYDWSVHSGFEKQMAISKGAAKQIIKTLSLKSFEGGYKMMLIWAPETMHVAAANAILKILEEPPAKTLFLMVSHQPENLLTTIQSRTQKIMVRGFTDEEIQSHLVAQGMCSKEAAGQISPLADGNMREAYILSGGVEDRNTVLFRDWLRLCFSVDINNILSQSEALADMNKEVQKTLILTGINTMRECLLNKAQTEHLMRSSIEDREFIGKLSTHVLNEKKIMQIYQKLNEAHYHLERNANTKILFLDLSFNLAKILKSQPQS</sequence>
<protein>
    <submittedName>
        <fullName evidence="1">ATP-binding protein</fullName>
    </submittedName>
</protein>
<dbReference type="Pfam" id="PF13177">
    <property type="entry name" value="DNA_pol3_delta2"/>
    <property type="match status" value="1"/>
</dbReference>
<dbReference type="InterPro" id="IPR050238">
    <property type="entry name" value="DNA_Rep/Repair_Clamp_Loader"/>
</dbReference>
<name>A0ABV9T3S3_9BACT</name>
<dbReference type="GO" id="GO:0005524">
    <property type="term" value="F:ATP binding"/>
    <property type="evidence" value="ECO:0007669"/>
    <property type="project" value="UniProtKB-KW"/>
</dbReference>
<dbReference type="EMBL" id="JBHSJJ010000008">
    <property type="protein sequence ID" value="MFC4873098.1"/>
    <property type="molecule type" value="Genomic_DNA"/>
</dbReference>
<keyword evidence="1" id="KW-0067">ATP-binding</keyword>
<proteinExistence type="predicted"/>
<organism evidence="1 2">
    <name type="scientific">Negadavirga shengliensis</name>
    <dbReference type="NCBI Taxonomy" id="1389218"/>
    <lineage>
        <taxon>Bacteria</taxon>
        <taxon>Pseudomonadati</taxon>
        <taxon>Bacteroidota</taxon>
        <taxon>Cytophagia</taxon>
        <taxon>Cytophagales</taxon>
        <taxon>Cyclobacteriaceae</taxon>
        <taxon>Negadavirga</taxon>
    </lineage>
</organism>
<evidence type="ECO:0000313" key="2">
    <source>
        <dbReference type="Proteomes" id="UP001595818"/>
    </source>
</evidence>
<gene>
    <name evidence="1" type="ORF">ACFPFU_15475</name>
</gene>
<keyword evidence="1" id="KW-0547">Nucleotide-binding</keyword>
<dbReference type="InterPro" id="IPR027417">
    <property type="entry name" value="P-loop_NTPase"/>
</dbReference>
<dbReference type="PANTHER" id="PTHR11669:SF8">
    <property type="entry name" value="DNA POLYMERASE III SUBUNIT DELTA"/>
    <property type="match status" value="1"/>
</dbReference>
<reference evidence="2" key="1">
    <citation type="journal article" date="2019" name="Int. J. Syst. Evol. Microbiol.">
        <title>The Global Catalogue of Microorganisms (GCM) 10K type strain sequencing project: providing services to taxonomists for standard genome sequencing and annotation.</title>
        <authorList>
            <consortium name="The Broad Institute Genomics Platform"/>
            <consortium name="The Broad Institute Genome Sequencing Center for Infectious Disease"/>
            <person name="Wu L."/>
            <person name="Ma J."/>
        </authorList>
    </citation>
    <scope>NUCLEOTIDE SEQUENCE [LARGE SCALE GENOMIC DNA]</scope>
    <source>
        <strain evidence="2">CGMCC 4.7466</strain>
    </source>
</reference>
<dbReference type="PANTHER" id="PTHR11669">
    <property type="entry name" value="REPLICATION FACTOR C / DNA POLYMERASE III GAMMA-TAU SUBUNIT"/>
    <property type="match status" value="1"/>
</dbReference>
<dbReference type="Gene3D" id="3.40.50.300">
    <property type="entry name" value="P-loop containing nucleotide triphosphate hydrolases"/>
    <property type="match status" value="1"/>
</dbReference>